<dbReference type="EMBL" id="VDEP01000372">
    <property type="protein sequence ID" value="KAA1095476.1"/>
    <property type="molecule type" value="Genomic_DNA"/>
</dbReference>
<accession>A0A5B0P3F1</accession>
<name>A0A5B0P3F1_PUCGR</name>
<dbReference type="Proteomes" id="UP000325313">
    <property type="component" value="Unassembled WGS sequence"/>
</dbReference>
<gene>
    <name evidence="1" type="ORF">PGTUg99_032831</name>
</gene>
<sequence>MYLVGHGMRQRGNHQVFSYKFNSPRSPWSSETHEKMKLATIGYSAVLTVLLVANCRAAGDVIC</sequence>
<reference evidence="1 2" key="1">
    <citation type="submission" date="2019-05" db="EMBL/GenBank/DDBJ databases">
        <title>Emergence of the Ug99 lineage of the wheat stem rust pathogen through somatic hybridization.</title>
        <authorList>
            <person name="Li F."/>
            <person name="Upadhyaya N.M."/>
            <person name="Sperschneider J."/>
            <person name="Matny O."/>
            <person name="Nguyen-Phuc H."/>
            <person name="Mago R."/>
            <person name="Raley C."/>
            <person name="Miller M.E."/>
            <person name="Silverstein K.A.T."/>
            <person name="Henningsen E."/>
            <person name="Hirsch C.D."/>
            <person name="Visser B."/>
            <person name="Pretorius Z.A."/>
            <person name="Steffenson B.J."/>
            <person name="Schwessinger B."/>
            <person name="Dodds P.N."/>
            <person name="Figueroa M."/>
        </authorList>
    </citation>
    <scope>NUCLEOTIDE SEQUENCE [LARGE SCALE GENOMIC DNA]</scope>
    <source>
        <strain evidence="1 2">Ug99</strain>
    </source>
</reference>
<dbReference type="AlphaFoldDB" id="A0A5B0P3F1"/>
<evidence type="ECO:0000313" key="2">
    <source>
        <dbReference type="Proteomes" id="UP000325313"/>
    </source>
</evidence>
<organism evidence="1 2">
    <name type="scientific">Puccinia graminis f. sp. tritici</name>
    <dbReference type="NCBI Taxonomy" id="56615"/>
    <lineage>
        <taxon>Eukaryota</taxon>
        <taxon>Fungi</taxon>
        <taxon>Dikarya</taxon>
        <taxon>Basidiomycota</taxon>
        <taxon>Pucciniomycotina</taxon>
        <taxon>Pucciniomycetes</taxon>
        <taxon>Pucciniales</taxon>
        <taxon>Pucciniaceae</taxon>
        <taxon>Puccinia</taxon>
    </lineage>
</organism>
<proteinExistence type="predicted"/>
<evidence type="ECO:0000313" key="1">
    <source>
        <dbReference type="EMBL" id="KAA1095476.1"/>
    </source>
</evidence>
<protein>
    <submittedName>
        <fullName evidence="1">Uncharacterized protein</fullName>
    </submittedName>
</protein>
<comment type="caution">
    <text evidence="1">The sequence shown here is derived from an EMBL/GenBank/DDBJ whole genome shotgun (WGS) entry which is preliminary data.</text>
</comment>